<dbReference type="AlphaFoldDB" id="A0A0N7M509"/>
<dbReference type="GO" id="GO:0003964">
    <property type="term" value="F:RNA-directed DNA polymerase activity"/>
    <property type="evidence" value="ECO:0007669"/>
    <property type="project" value="UniProtKB-KW"/>
</dbReference>
<evidence type="ECO:0000259" key="2">
    <source>
        <dbReference type="PROSITE" id="PS50878"/>
    </source>
</evidence>
<comment type="similarity">
    <text evidence="1">Belongs to the bacterial reverse transcriptase family.</text>
</comment>
<reference evidence="3" key="1">
    <citation type="submission" date="2015-09" db="EMBL/GenBank/DDBJ databases">
        <authorList>
            <consortium name="Swine Surveillance"/>
        </authorList>
    </citation>
    <scope>NUCLEOTIDE SEQUENCE [LARGE SCALE GENOMIC DNA]</scope>
    <source>
        <strain evidence="3">CECT 8399</strain>
    </source>
</reference>
<protein>
    <submittedName>
        <fullName evidence="3">Retron-type reverse transcriptase</fullName>
    </submittedName>
</protein>
<dbReference type="PANTHER" id="PTHR34047:SF8">
    <property type="entry name" value="PROTEIN YKFC"/>
    <property type="match status" value="1"/>
</dbReference>
<keyword evidence="3" id="KW-0695">RNA-directed DNA polymerase</keyword>
<name>A0A0N7M509_9RHOB</name>
<evidence type="ECO:0000256" key="1">
    <source>
        <dbReference type="ARBA" id="ARBA00034120"/>
    </source>
</evidence>
<keyword evidence="3" id="KW-0548">Nucleotidyltransferase</keyword>
<dbReference type="RefSeq" id="WP_145977056.1">
    <property type="nucleotide sequence ID" value="NZ_CYSR01000030.1"/>
</dbReference>
<dbReference type="SUPFAM" id="SSF56672">
    <property type="entry name" value="DNA/RNA polymerases"/>
    <property type="match status" value="1"/>
</dbReference>
<organism evidence="3">
    <name type="scientific">Leisingera aquaemixtae</name>
    <dbReference type="NCBI Taxonomy" id="1396826"/>
    <lineage>
        <taxon>Bacteria</taxon>
        <taxon>Pseudomonadati</taxon>
        <taxon>Pseudomonadota</taxon>
        <taxon>Alphaproteobacteria</taxon>
        <taxon>Rhodobacterales</taxon>
        <taxon>Roseobacteraceae</taxon>
        <taxon>Leisingera</taxon>
    </lineage>
</organism>
<feature type="domain" description="Reverse transcriptase" evidence="2">
    <location>
        <begin position="1"/>
        <end position="315"/>
    </location>
</feature>
<dbReference type="Pfam" id="PF00078">
    <property type="entry name" value="RVT_1"/>
    <property type="match status" value="1"/>
</dbReference>
<dbReference type="PROSITE" id="PS50878">
    <property type="entry name" value="RT_POL"/>
    <property type="match status" value="1"/>
</dbReference>
<dbReference type="EMBL" id="CYSR01000030">
    <property type="protein sequence ID" value="CUI01122.1"/>
    <property type="molecule type" value="Genomic_DNA"/>
</dbReference>
<accession>A0A0N7M509</accession>
<keyword evidence="3" id="KW-0808">Transferase</keyword>
<proteinExistence type="inferred from homology"/>
<sequence length="502" mass="57794">MEKALEREIIAEAKIRLHKYEERLEYRRKYLERVKKRTGVGVSSPIVARPKIWNYHRQFDPAYCLSHARFLAKSIVKSVREGKYRPIKSYRFSFRKSSGDRRRVDVFGIPDSALASLLSEAMRSRNQKIFSSTSFAYMPSKTSLDAVFRLKQYLDSGKVYISKYDFSDYFGSIRTDFIEREVLESESFLITKFEEKVIRGYLDHEYEDQDGTTGVREIGIPQGNSISLFLANAVGHALDTELDKLSGNYIRYADDSVLVNYSYEDAVGAISAYREFSRETGVVVNQLKTTGISIFSTREEEMRTVKIVEFLGYSFSKDRITISDPGVERIKKRCAQIIYESLLLYPKRHSALNCKRLDGNKLDWDFVSCIHRLRSYINGPYTNEELKAFLDGKKRIKVLSGCVSYYCLSDTVSDFSRLDGWLVWAIERALVKRAKIIKQKCSKSNWDVLSKSEIISGSWFDRKKYEYEVSAPSFVLAWRASKKCWAQHGSLGVEKPGGDSGD</sequence>
<evidence type="ECO:0000313" key="3">
    <source>
        <dbReference type="EMBL" id="CUI01122.1"/>
    </source>
</evidence>
<dbReference type="InterPro" id="IPR043502">
    <property type="entry name" value="DNA/RNA_pol_sf"/>
</dbReference>
<dbReference type="InterPro" id="IPR051083">
    <property type="entry name" value="GrpII_Intron_Splice-Mob/Def"/>
</dbReference>
<dbReference type="STRING" id="1396826.PHA8399_03263"/>
<dbReference type="Proteomes" id="UP000051326">
    <property type="component" value="Unassembled WGS sequence"/>
</dbReference>
<dbReference type="PANTHER" id="PTHR34047">
    <property type="entry name" value="NUCLEAR INTRON MATURASE 1, MITOCHONDRIAL-RELATED"/>
    <property type="match status" value="1"/>
</dbReference>
<dbReference type="InterPro" id="IPR000477">
    <property type="entry name" value="RT_dom"/>
</dbReference>
<gene>
    <name evidence="3" type="ORF">PHA8399_03263</name>
</gene>